<feature type="region of interest" description="Disordered" evidence="1">
    <location>
        <begin position="398"/>
        <end position="422"/>
    </location>
</feature>
<dbReference type="EMBL" id="MN739140">
    <property type="protein sequence ID" value="QHS90566.1"/>
    <property type="molecule type" value="Genomic_DNA"/>
</dbReference>
<evidence type="ECO:0000313" key="3">
    <source>
        <dbReference type="EMBL" id="QHS90566.1"/>
    </source>
</evidence>
<proteinExistence type="predicted"/>
<dbReference type="InterPro" id="IPR045418">
    <property type="entry name" value="P2_DUF5899"/>
</dbReference>
<organism evidence="3">
    <name type="scientific">viral metagenome</name>
    <dbReference type="NCBI Taxonomy" id="1070528"/>
    <lineage>
        <taxon>unclassified sequences</taxon>
        <taxon>metagenomes</taxon>
        <taxon>organismal metagenomes</taxon>
    </lineage>
</organism>
<sequence>MIELYVVVTLFALGYMINQSDTSKKTKQSQTINKSEIPSVNNIYDSRFCDVANSFAQKRSHSMVEASKNPARTGVISRNYKLNEEIQKKDQPLMKKRMKLMSGEEVDEMEFTHNNMIPFFGGSVKQSTDSDVNGSKLESFTGVINDYKSKCEVPSFFDHTKDASNPYGLQNMNDFYQDRIIAPKAQNNVTPIPKVYVGPGLNRGYSADPTGGFQQFDARDYALPKSVDDLRVKNKPKVTYEARTLDGVKAKLPGKIGCMKKNRVDTFFEQTPDMYLVTTGQNLKKAMIPEFPNKDTNRQSTSKEYTGTAVYQNAKGRTTDPYVHPSDRHVYNNYGIRNATLADYGTGSKDDFGKSSIVVFNNERDLTTTRVYQGNVTSMIKAIVAPIQDMLKITKKEGSVDNPRHFGNINPQIPDKPTIQDPNDVARTTIKETTIHEAILGNLKGNEKLTVYDPNDVARTTIKETTIHEALLGNLKGNEKLTVYDPNDVARTTIKETTIHEALLGNLKGNEKLTVYDPNDIARTTIKETLIHDEIGTGAITGPKQLYVYDPDEVAKKTLRETLERMDYELNMKSGVYKGKVYDPEDKARTTMKELTEMLGRDGNVGVKEREGIYIKDGIEAKNTQKQFLSDSDYYGIAAKENGNGYQIETFDMKKTHKQFLSDMEYFGTADSSDKKQMSYDDMMNARIHEKKESTLHGRDPTQQGSKVANGVECMNVKLKNNKCDSLSTRETNNVDRVYNTITHVADETFTKSKKSYEQINQERLDPTILKAFLENPYTQPLDSVA</sequence>
<accession>A0A6C0BEJ7</accession>
<evidence type="ECO:0000259" key="2">
    <source>
        <dbReference type="Pfam" id="PF19251"/>
    </source>
</evidence>
<feature type="domain" description="DUF5899" evidence="2">
    <location>
        <begin position="178"/>
        <end position="307"/>
    </location>
</feature>
<dbReference type="Pfam" id="PF19251">
    <property type="entry name" value="DUF5899"/>
    <property type="match status" value="1"/>
</dbReference>
<protein>
    <recommendedName>
        <fullName evidence="2">DUF5899 domain-containing protein</fullName>
    </recommendedName>
</protein>
<name>A0A6C0BEJ7_9ZZZZ</name>
<reference evidence="3" key="1">
    <citation type="journal article" date="2020" name="Nature">
        <title>Giant virus diversity and host interactions through global metagenomics.</title>
        <authorList>
            <person name="Schulz F."/>
            <person name="Roux S."/>
            <person name="Paez-Espino D."/>
            <person name="Jungbluth S."/>
            <person name="Walsh D.A."/>
            <person name="Denef V.J."/>
            <person name="McMahon K.D."/>
            <person name="Konstantinidis K.T."/>
            <person name="Eloe-Fadrosh E.A."/>
            <person name="Kyrpides N.C."/>
            <person name="Woyke T."/>
        </authorList>
    </citation>
    <scope>NUCLEOTIDE SEQUENCE</scope>
    <source>
        <strain evidence="3">GVMAG-M-3300010354-11</strain>
    </source>
</reference>
<dbReference type="AlphaFoldDB" id="A0A6C0BEJ7"/>
<evidence type="ECO:0000256" key="1">
    <source>
        <dbReference type="SAM" id="MobiDB-lite"/>
    </source>
</evidence>